<proteinExistence type="predicted"/>
<accession>A0A1L4CXQ8</accession>
<name>A0A1L4CXQ8_9BACT</name>
<dbReference type="STRING" id="1915309.AXG55_01900"/>
<gene>
    <name evidence="1" type="ORF">AXG55_01900</name>
</gene>
<dbReference type="AlphaFoldDB" id="A0A1L4CXQ8"/>
<dbReference type="KEGG" id="saqi:AXG55_01900"/>
<sequence length="339" mass="40090">MESREQILKSIVYEINDFIKKTRKNQQTNSFLNLNDFLTNLPCPQSNSKNKINCDGFYLKFEQQQAAPTQYDCKCAYLKKLLQNNKITAIPFHKIEPYWPLKKGMVDTPILAWHEVSSSAESVQYALAFMIKFFSTTIYRNNFNLIPKELEFSAEAKNLIYIHNILFNPKSSFLFWSEIKKYYLHDFHNENHEKKLRAHFYNNLLPKKTLIVLCFEETFFRLRSGTNFELYAFEQFINDLTNSDNSLIVFSMQKLLTEKDKLNNYKTDFTISYKKSLDEKKVSLQHAMEPDYKISKDERFIEPNRIGAFDRLIELLAKGQNIISSLEKDFLEWKTKAAN</sequence>
<evidence type="ECO:0000313" key="1">
    <source>
        <dbReference type="EMBL" id="APJ02743.1"/>
    </source>
</evidence>
<organism evidence="1 2">
    <name type="scientific">Silvanigrella aquatica</name>
    <dbReference type="NCBI Taxonomy" id="1915309"/>
    <lineage>
        <taxon>Bacteria</taxon>
        <taxon>Pseudomonadati</taxon>
        <taxon>Bdellovibrionota</taxon>
        <taxon>Oligoflexia</taxon>
        <taxon>Silvanigrellales</taxon>
        <taxon>Silvanigrellaceae</taxon>
        <taxon>Silvanigrella</taxon>
    </lineage>
</organism>
<reference evidence="1 2" key="1">
    <citation type="submission" date="2016-10" db="EMBL/GenBank/DDBJ databases">
        <title>Silvanigrella aquatica sp. nov., isolated from a freshwater lake located in the Black Forest, Germany, description of Silvanigrellaceae fam. nov., Silvanigrellales ord. nov., reclassification of the order Bdellovibrionales in the class Oligoflexia, reclassification of the families Bacteriovoracaceae and Halobacteriovoraceae in the new order Bacteriovoracales ord. nov., and reclassification of the family Pseudobacteriovoracaceae in the order Oligoflexiales.</title>
        <authorList>
            <person name="Hahn M.W."/>
            <person name="Schmidt J."/>
            <person name="Koll U."/>
            <person name="Rohde M."/>
            <person name="Verbag S."/>
            <person name="Pitt A."/>
            <person name="Nakai R."/>
            <person name="Naganuma T."/>
            <person name="Lang E."/>
        </authorList>
    </citation>
    <scope>NUCLEOTIDE SEQUENCE [LARGE SCALE GENOMIC DNA]</scope>
    <source>
        <strain evidence="1 2">MWH-Nonnen-W8red</strain>
    </source>
</reference>
<dbReference type="Proteomes" id="UP000184731">
    <property type="component" value="Chromosome"/>
</dbReference>
<evidence type="ECO:0000313" key="2">
    <source>
        <dbReference type="Proteomes" id="UP000184731"/>
    </source>
</evidence>
<protein>
    <submittedName>
        <fullName evidence="1">Uncharacterized protein</fullName>
    </submittedName>
</protein>
<dbReference type="EMBL" id="CP017834">
    <property type="protein sequence ID" value="APJ02743.1"/>
    <property type="molecule type" value="Genomic_DNA"/>
</dbReference>
<keyword evidence="2" id="KW-1185">Reference proteome</keyword>